<organism evidence="5 6">
    <name type="scientific">Trichomonascus ciferrii</name>
    <dbReference type="NCBI Taxonomy" id="44093"/>
    <lineage>
        <taxon>Eukaryota</taxon>
        <taxon>Fungi</taxon>
        <taxon>Dikarya</taxon>
        <taxon>Ascomycota</taxon>
        <taxon>Saccharomycotina</taxon>
        <taxon>Dipodascomycetes</taxon>
        <taxon>Dipodascales</taxon>
        <taxon>Trichomonascaceae</taxon>
        <taxon>Trichomonascus</taxon>
        <taxon>Trichomonascus ciferrii complex</taxon>
    </lineage>
</organism>
<evidence type="ECO:0000256" key="4">
    <source>
        <dbReference type="ARBA" id="ARBA00022737"/>
    </source>
</evidence>
<evidence type="ECO:0000256" key="3">
    <source>
        <dbReference type="ARBA" id="ARBA00022679"/>
    </source>
</evidence>
<dbReference type="AlphaFoldDB" id="A0A642VCR8"/>
<reference evidence="5" key="1">
    <citation type="journal article" date="2019" name="G3 (Bethesda)">
        <title>Genome Assemblies of Two Rare Opportunistic Yeast Pathogens: Diutina rugosa (syn. Candida rugosa) and Trichomonascus ciferrii (syn. Candida ciferrii).</title>
        <authorList>
            <person name="Mixao V."/>
            <person name="Saus E."/>
            <person name="Hansen A.P."/>
            <person name="Lass-Florl C."/>
            <person name="Gabaldon T."/>
        </authorList>
    </citation>
    <scope>NUCLEOTIDE SEQUENCE</scope>
    <source>
        <strain evidence="5">CBS 4856</strain>
    </source>
</reference>
<dbReference type="SUPFAM" id="SSF48439">
    <property type="entry name" value="Protein prenylyltransferase"/>
    <property type="match status" value="1"/>
</dbReference>
<comment type="caution">
    <text evidence="5">The sequence shown here is derived from an EMBL/GenBank/DDBJ whole genome shotgun (WGS) entry which is preliminary data.</text>
</comment>
<evidence type="ECO:0000256" key="1">
    <source>
        <dbReference type="ARBA" id="ARBA00006734"/>
    </source>
</evidence>
<keyword evidence="4" id="KW-0677">Repeat</keyword>
<comment type="similarity">
    <text evidence="1">Belongs to the protein prenyltransferase subunit alpha family.</text>
</comment>
<dbReference type="Pfam" id="PF01239">
    <property type="entry name" value="PPTA"/>
    <property type="match status" value="1"/>
</dbReference>
<dbReference type="PANTHER" id="PTHR11129">
    <property type="entry name" value="PROTEIN FARNESYLTRANSFERASE ALPHA SUBUNIT/RAB GERANYLGERANYL TRANSFERASE ALPHA SUBUNIT"/>
    <property type="match status" value="1"/>
</dbReference>
<dbReference type="GO" id="GO:0008318">
    <property type="term" value="F:protein prenyltransferase activity"/>
    <property type="evidence" value="ECO:0007669"/>
    <property type="project" value="InterPro"/>
</dbReference>
<dbReference type="OrthoDB" id="5358702at2759"/>
<dbReference type="PANTHER" id="PTHR11129:SF3">
    <property type="entry name" value="PROTEIN PRENYLTRANSFERASE ALPHA SUBUNIT REPEAT-CONTAINING PROTEIN 1"/>
    <property type="match status" value="1"/>
</dbReference>
<dbReference type="GO" id="GO:0005737">
    <property type="term" value="C:cytoplasm"/>
    <property type="evidence" value="ECO:0007669"/>
    <property type="project" value="TreeGrafter"/>
</dbReference>
<dbReference type="InterPro" id="IPR002088">
    <property type="entry name" value="Prenyl_trans_a"/>
</dbReference>
<gene>
    <name evidence="5" type="ORF">TRICI_001142</name>
</gene>
<evidence type="ECO:0000313" key="6">
    <source>
        <dbReference type="Proteomes" id="UP000761534"/>
    </source>
</evidence>
<keyword evidence="6" id="KW-1185">Reference proteome</keyword>
<accession>A0A642VCR8</accession>
<dbReference type="Gene3D" id="1.25.40.120">
    <property type="entry name" value="Protein prenylyltransferase"/>
    <property type="match status" value="1"/>
</dbReference>
<protein>
    <recommendedName>
        <fullName evidence="7">Protein prenylyltransferase</fullName>
    </recommendedName>
</protein>
<name>A0A642VCR8_9ASCO</name>
<evidence type="ECO:0000256" key="2">
    <source>
        <dbReference type="ARBA" id="ARBA00022602"/>
    </source>
</evidence>
<dbReference type="EMBL" id="SWFS01000088">
    <property type="protein sequence ID" value="KAA8916684.1"/>
    <property type="molecule type" value="Genomic_DNA"/>
</dbReference>
<dbReference type="Proteomes" id="UP000761534">
    <property type="component" value="Unassembled WGS sequence"/>
</dbReference>
<proteinExistence type="inferred from homology"/>
<evidence type="ECO:0000313" key="5">
    <source>
        <dbReference type="EMBL" id="KAA8916684.1"/>
    </source>
</evidence>
<keyword evidence="3" id="KW-0808">Transferase</keyword>
<evidence type="ECO:0008006" key="7">
    <source>
        <dbReference type="Google" id="ProtNLM"/>
    </source>
</evidence>
<dbReference type="VEuPathDB" id="FungiDB:TRICI_001142"/>
<sequence length="313" mass="36558">MSSALTKFKVLDEIPQHLPRIGVNLDSHHVEFLPEAIAGDEPVIFDPSSGVLGISKRFLQKAYVSLRKEYTQGCIDVRDNVSAANSQHIMNLTLVVLLQTTENLNAINTRKRILQNSHFALELVRDEIRFLNILFSSPLQKHTKSPMLWQHRKWLLQNLESHSYQHLLQPAYLPSDTKKTWFDLEFEIILKAGELHTKNYYAWAYARWLLSHTTPDIQELSQRMFHICKQHVSDISMWSFLLHILLLLDNQDLSLKYAQLTIDEAKLCPNHESMWHFIRTILAKYNKPHLLDSSNDRLKPQSKKWISHRISHS</sequence>
<keyword evidence="2" id="KW-0637">Prenyltransferase</keyword>